<evidence type="ECO:0000259" key="2">
    <source>
        <dbReference type="Pfam" id="PF03537"/>
    </source>
</evidence>
<gene>
    <name evidence="3" type="ORF">B7P33_11055</name>
</gene>
<evidence type="ECO:0000256" key="1">
    <source>
        <dbReference type="SAM" id="MobiDB-lite"/>
    </source>
</evidence>
<dbReference type="PANTHER" id="PTHR35882">
    <property type="entry name" value="PELA"/>
    <property type="match status" value="1"/>
</dbReference>
<sequence length="320" mass="35994">MDEPLIENPPIVESPNPETPTVDYRQEMRDFVIAIKDEAVGVKSNFLVIPQNGIELISENGMANGVLNTPYLDAIDAHGQEDLFYGQGGVNQMTANQRVNYLKAFLDRSKNEGKQILGTDYCNETGLVDDAINRHSETGYIGFAAPNKALSQIPIYPGTLVNENDGDVTSLNDVKNFLYLINGQEFSSKSEFINAVVSTNYDLLIMDAFFNDGSLFTATELDALKEKSNGGSRIIIAYMSIGEAENYRFYWKNEWDDNPPDWLAEENQNWPGNFKVKYWENSWQDVILDGNEAYLSKILNAGFDGVYLDLIDAFDYFESL</sequence>
<dbReference type="SUPFAM" id="SSF51445">
    <property type="entry name" value="(Trans)glycosidases"/>
    <property type="match status" value="1"/>
</dbReference>
<dbReference type="PRINTS" id="PR01545">
    <property type="entry name" value="THEMAYE10DUF"/>
</dbReference>
<dbReference type="Proteomes" id="UP000219559">
    <property type="component" value="Unassembled WGS sequence"/>
</dbReference>
<organism evidence="3 4">
    <name type="scientific">Sediminicola luteus</name>
    <dbReference type="NCBI Taxonomy" id="319238"/>
    <lineage>
        <taxon>Bacteria</taxon>
        <taxon>Pseudomonadati</taxon>
        <taxon>Bacteroidota</taxon>
        <taxon>Flavobacteriia</taxon>
        <taxon>Flavobacteriales</taxon>
        <taxon>Flavobacteriaceae</taxon>
        <taxon>Sediminicola</taxon>
    </lineage>
</organism>
<dbReference type="AlphaFoldDB" id="A0A2A4G869"/>
<comment type="caution">
    <text evidence="3">The sequence shown here is derived from an EMBL/GenBank/DDBJ whole genome shotgun (WGS) entry which is preliminary data.</text>
</comment>
<evidence type="ECO:0000313" key="4">
    <source>
        <dbReference type="Proteomes" id="UP000219559"/>
    </source>
</evidence>
<proteinExistence type="predicted"/>
<dbReference type="InterPro" id="IPR016062">
    <property type="entry name" value="TM1410-rel"/>
</dbReference>
<feature type="domain" description="Glycoside-hydrolase family GH114 TIM-barrel" evidence="2">
    <location>
        <begin position="207"/>
        <end position="315"/>
    </location>
</feature>
<dbReference type="InterPro" id="IPR004352">
    <property type="entry name" value="GH114_TIM-barrel"/>
</dbReference>
<keyword evidence="4" id="KW-1185">Reference proteome</keyword>
<accession>A0A2A4G869</accession>
<dbReference type="EMBL" id="NBWU01000004">
    <property type="protein sequence ID" value="PCE64164.1"/>
    <property type="molecule type" value="Genomic_DNA"/>
</dbReference>
<dbReference type="Gene3D" id="3.20.20.70">
    <property type="entry name" value="Aldolase class I"/>
    <property type="match status" value="2"/>
</dbReference>
<name>A0A2A4G869_9FLAO</name>
<reference evidence="3 4" key="1">
    <citation type="submission" date="2017-04" db="EMBL/GenBank/DDBJ databases">
        <title>A new member of the family Flavobacteriaceae isolated from ascidians.</title>
        <authorList>
            <person name="Chen L."/>
        </authorList>
    </citation>
    <scope>NUCLEOTIDE SEQUENCE [LARGE SCALE GENOMIC DNA]</scope>
    <source>
        <strain evidence="3 4">HQA918</strain>
    </source>
</reference>
<protein>
    <recommendedName>
        <fullName evidence="2">Glycoside-hydrolase family GH114 TIM-barrel domain-containing protein</fullName>
    </recommendedName>
</protein>
<dbReference type="InterPro" id="IPR017853">
    <property type="entry name" value="GH"/>
</dbReference>
<dbReference type="PANTHER" id="PTHR35882:SF2">
    <property type="entry name" value="PELA"/>
    <property type="match status" value="1"/>
</dbReference>
<evidence type="ECO:0000313" key="3">
    <source>
        <dbReference type="EMBL" id="PCE64164.1"/>
    </source>
</evidence>
<dbReference type="InterPro" id="IPR013785">
    <property type="entry name" value="Aldolase_TIM"/>
</dbReference>
<dbReference type="Pfam" id="PF03537">
    <property type="entry name" value="Glyco_hydro_114"/>
    <property type="match status" value="1"/>
</dbReference>
<feature type="region of interest" description="Disordered" evidence="1">
    <location>
        <begin position="1"/>
        <end position="22"/>
    </location>
</feature>
<dbReference type="OrthoDB" id="30037at2"/>